<comment type="caution">
    <text evidence="3">The sequence shown here is derived from an EMBL/GenBank/DDBJ whole genome shotgun (WGS) entry which is preliminary data.</text>
</comment>
<dbReference type="GO" id="GO:0005886">
    <property type="term" value="C:plasma membrane"/>
    <property type="evidence" value="ECO:0007669"/>
    <property type="project" value="TreeGrafter"/>
</dbReference>
<dbReference type="GO" id="GO:0000270">
    <property type="term" value="P:peptidoglycan metabolic process"/>
    <property type="evidence" value="ECO:0007669"/>
    <property type="project" value="TreeGrafter"/>
</dbReference>
<dbReference type="InterPro" id="IPR003848">
    <property type="entry name" value="DUF218"/>
</dbReference>
<dbReference type="InterPro" id="IPR014729">
    <property type="entry name" value="Rossmann-like_a/b/a_fold"/>
</dbReference>
<name>A0A9D7QJZ5_9RHOO</name>
<feature type="domain" description="DUF218" evidence="2">
    <location>
        <begin position="79"/>
        <end position="243"/>
    </location>
</feature>
<dbReference type="Proteomes" id="UP000808146">
    <property type="component" value="Unassembled WGS sequence"/>
</dbReference>
<dbReference type="PANTHER" id="PTHR30336">
    <property type="entry name" value="INNER MEMBRANE PROTEIN, PROBABLE PERMEASE"/>
    <property type="match status" value="1"/>
</dbReference>
<evidence type="ECO:0000256" key="1">
    <source>
        <dbReference type="SAM" id="Phobius"/>
    </source>
</evidence>
<accession>A0A9D7QJZ5</accession>
<gene>
    <name evidence="3" type="ORF">IPN75_05500</name>
</gene>
<protein>
    <submittedName>
        <fullName evidence="3">YdcF family protein</fullName>
    </submittedName>
</protein>
<evidence type="ECO:0000259" key="2">
    <source>
        <dbReference type="Pfam" id="PF02698"/>
    </source>
</evidence>
<sequence length="256" mass="27637">MTSVFLFKNLLGTLLLPPTNGLLLLLVAALFRRRRWAFGLALIGGTLLFLQSLPIVASNLIAPLEARAGGVFVSAQGAQAIVVLGSGLRRDAPEYGSDTVNERSLVRLRYGATLARQLQLPVLITGGVPLHASRSEADVMATIAEREFGVAVRWKESESSDTADNASMSAQILKRAGIRRVVLVTQAFHMPRARQLFEAAGLEVIPAPTDFKGSHEGPFETFDFLPQAKAIQTSYYALHEWLGLAWISLASLLGSG</sequence>
<dbReference type="GO" id="GO:0043164">
    <property type="term" value="P:Gram-negative-bacterium-type cell wall biogenesis"/>
    <property type="evidence" value="ECO:0007669"/>
    <property type="project" value="TreeGrafter"/>
</dbReference>
<organism evidence="3 4">
    <name type="scientific">Candidatus Dechloromonas phosphorivorans</name>
    <dbReference type="NCBI Taxonomy" id="2899244"/>
    <lineage>
        <taxon>Bacteria</taxon>
        <taxon>Pseudomonadati</taxon>
        <taxon>Pseudomonadota</taxon>
        <taxon>Betaproteobacteria</taxon>
        <taxon>Rhodocyclales</taxon>
        <taxon>Azonexaceae</taxon>
        <taxon>Dechloromonas</taxon>
    </lineage>
</organism>
<dbReference type="AlphaFoldDB" id="A0A9D7QJZ5"/>
<dbReference type="InterPro" id="IPR051599">
    <property type="entry name" value="Cell_Envelope_Assoc"/>
</dbReference>
<keyword evidence="1" id="KW-1133">Transmembrane helix</keyword>
<feature type="transmembrane region" description="Helical" evidence="1">
    <location>
        <begin position="38"/>
        <end position="57"/>
    </location>
</feature>
<evidence type="ECO:0000313" key="4">
    <source>
        <dbReference type="Proteomes" id="UP000808146"/>
    </source>
</evidence>
<feature type="transmembrane region" description="Helical" evidence="1">
    <location>
        <begin position="12"/>
        <end position="31"/>
    </location>
</feature>
<keyword evidence="1" id="KW-0812">Transmembrane</keyword>
<keyword evidence="1" id="KW-0472">Membrane</keyword>
<dbReference type="EMBL" id="JADKBR010000003">
    <property type="protein sequence ID" value="MBK8889877.1"/>
    <property type="molecule type" value="Genomic_DNA"/>
</dbReference>
<reference evidence="3" key="1">
    <citation type="submission" date="2020-10" db="EMBL/GenBank/DDBJ databases">
        <title>Connecting structure to function with the recovery of over 1000 high-quality activated sludge metagenome-assembled genomes encoding full-length rRNA genes using long-read sequencing.</title>
        <authorList>
            <person name="Singleton C.M."/>
            <person name="Petriglieri F."/>
            <person name="Kristensen J.M."/>
            <person name="Kirkegaard R.H."/>
            <person name="Michaelsen T.Y."/>
            <person name="Andersen M.H."/>
            <person name="Karst S.M."/>
            <person name="Dueholm M.S."/>
            <person name="Nielsen P.H."/>
            <person name="Albertsen M."/>
        </authorList>
    </citation>
    <scope>NUCLEOTIDE SEQUENCE</scope>
    <source>
        <strain evidence="3">OdNE_18-Q3-R46-58_BAT3C.305</strain>
    </source>
</reference>
<dbReference type="Pfam" id="PF02698">
    <property type="entry name" value="DUF218"/>
    <property type="match status" value="1"/>
</dbReference>
<dbReference type="PANTHER" id="PTHR30336:SF4">
    <property type="entry name" value="ENVELOPE BIOGENESIS FACTOR ELYC"/>
    <property type="match status" value="1"/>
</dbReference>
<evidence type="ECO:0000313" key="3">
    <source>
        <dbReference type="EMBL" id="MBK8889877.1"/>
    </source>
</evidence>
<proteinExistence type="predicted"/>
<dbReference type="CDD" id="cd06259">
    <property type="entry name" value="YdcF-like"/>
    <property type="match status" value="1"/>
</dbReference>
<dbReference type="Gene3D" id="3.40.50.620">
    <property type="entry name" value="HUPs"/>
    <property type="match status" value="1"/>
</dbReference>